<dbReference type="Proteomes" id="UP001178508">
    <property type="component" value="Chromosome 18"/>
</dbReference>
<evidence type="ECO:0000256" key="1">
    <source>
        <dbReference type="SAM" id="MobiDB-lite"/>
    </source>
</evidence>
<keyword evidence="3" id="KW-1185">Reference proteome</keyword>
<feature type="compositionally biased region" description="Basic and acidic residues" evidence="1">
    <location>
        <begin position="40"/>
        <end position="65"/>
    </location>
</feature>
<feature type="region of interest" description="Disordered" evidence="1">
    <location>
        <begin position="1"/>
        <end position="68"/>
    </location>
</feature>
<reference evidence="2" key="1">
    <citation type="submission" date="2023-08" db="EMBL/GenBank/DDBJ databases">
        <authorList>
            <person name="Alioto T."/>
            <person name="Alioto T."/>
            <person name="Gomez Garrido J."/>
        </authorList>
    </citation>
    <scope>NUCLEOTIDE SEQUENCE</scope>
</reference>
<dbReference type="EMBL" id="OY660881">
    <property type="protein sequence ID" value="CAJ1078618.1"/>
    <property type="molecule type" value="Genomic_DNA"/>
</dbReference>
<evidence type="ECO:0000313" key="3">
    <source>
        <dbReference type="Proteomes" id="UP001178508"/>
    </source>
</evidence>
<sequence length="125" mass="14577">MPTRETETKGDAESSGPRSETYGLRHLKPRDRGRRKSKDRQRSGQESPERDGRTERKQYEGRDGGSLRVSKTIHRRLLSRINKQITRLLHKLSNKKIKPEDHGRPGLNQVQRYILFCTLNCKRLG</sequence>
<evidence type="ECO:0000313" key="2">
    <source>
        <dbReference type="EMBL" id="CAJ1078618.1"/>
    </source>
</evidence>
<proteinExistence type="predicted"/>
<protein>
    <submittedName>
        <fullName evidence="2">Uncharacterized protein</fullName>
    </submittedName>
</protein>
<dbReference type="AlphaFoldDB" id="A0AAV1GYL0"/>
<feature type="compositionally biased region" description="Basic residues" evidence="1">
    <location>
        <begin position="25"/>
        <end position="39"/>
    </location>
</feature>
<name>A0AAV1GYL0_XYRNO</name>
<organism evidence="2 3">
    <name type="scientific">Xyrichtys novacula</name>
    <name type="common">Pearly razorfish</name>
    <name type="synonym">Hemipteronotus novacula</name>
    <dbReference type="NCBI Taxonomy" id="13765"/>
    <lineage>
        <taxon>Eukaryota</taxon>
        <taxon>Metazoa</taxon>
        <taxon>Chordata</taxon>
        <taxon>Craniata</taxon>
        <taxon>Vertebrata</taxon>
        <taxon>Euteleostomi</taxon>
        <taxon>Actinopterygii</taxon>
        <taxon>Neopterygii</taxon>
        <taxon>Teleostei</taxon>
        <taxon>Neoteleostei</taxon>
        <taxon>Acanthomorphata</taxon>
        <taxon>Eupercaria</taxon>
        <taxon>Labriformes</taxon>
        <taxon>Labridae</taxon>
        <taxon>Xyrichtys</taxon>
    </lineage>
</organism>
<accession>A0AAV1GYL0</accession>
<feature type="compositionally biased region" description="Basic and acidic residues" evidence="1">
    <location>
        <begin position="1"/>
        <end position="12"/>
    </location>
</feature>
<gene>
    <name evidence="2" type="ORF">XNOV1_A040847</name>
</gene>